<evidence type="ECO:0000256" key="1">
    <source>
        <dbReference type="SAM" id="Phobius"/>
    </source>
</evidence>
<dbReference type="InterPro" id="IPR011641">
    <property type="entry name" value="Tyr-kin_ephrin_A/B_rcpt-like"/>
</dbReference>
<accession>B7Q053</accession>
<evidence type="ECO:0000313" key="4">
    <source>
        <dbReference type="EnsemblMetazoa" id="ISCW009461-PA"/>
    </source>
</evidence>
<dbReference type="InParanoid" id="B7Q053"/>
<feature type="transmembrane region" description="Helical" evidence="1">
    <location>
        <begin position="20"/>
        <end position="37"/>
    </location>
</feature>
<dbReference type="SMART" id="SM01411">
    <property type="entry name" value="Ephrin_rec_like"/>
    <property type="match status" value="1"/>
</dbReference>
<dbReference type="VEuPathDB" id="VectorBase:ISCI009461"/>
<gene>
    <name evidence="3" type="ORF">IscW_ISCW009461</name>
</gene>
<dbReference type="PaxDb" id="6945-B7Q053"/>
<dbReference type="EMBL" id="ABJB010665625">
    <property type="status" value="NOT_ANNOTATED_CDS"/>
    <property type="molecule type" value="Genomic_DNA"/>
</dbReference>
<dbReference type="EMBL" id="ABJB011136627">
    <property type="status" value="NOT_ANNOTATED_CDS"/>
    <property type="molecule type" value="Genomic_DNA"/>
</dbReference>
<keyword evidence="1" id="KW-0472">Membrane</keyword>
<reference evidence="3 5" key="1">
    <citation type="submission" date="2008-03" db="EMBL/GenBank/DDBJ databases">
        <title>Annotation of Ixodes scapularis.</title>
        <authorList>
            <consortium name="Ixodes scapularis Genome Project Consortium"/>
            <person name="Caler E."/>
            <person name="Hannick L.I."/>
            <person name="Bidwell S."/>
            <person name="Joardar V."/>
            <person name="Thiagarajan M."/>
            <person name="Amedeo P."/>
            <person name="Galinsky K.J."/>
            <person name="Schobel S."/>
            <person name="Inman J."/>
            <person name="Hostetler J."/>
            <person name="Miller J."/>
            <person name="Hammond M."/>
            <person name="Megy K."/>
            <person name="Lawson D."/>
            <person name="Kodira C."/>
            <person name="Sutton G."/>
            <person name="Meyer J."/>
            <person name="Hill C.A."/>
            <person name="Birren B."/>
            <person name="Nene V."/>
            <person name="Collins F."/>
            <person name="Alarcon-Chaidez F."/>
            <person name="Wikel S."/>
            <person name="Strausberg R."/>
        </authorList>
    </citation>
    <scope>NUCLEOTIDE SEQUENCE [LARGE SCALE GENOMIC DNA]</scope>
    <source>
        <strain evidence="5">Wikel</strain>
        <strain evidence="3">Wikel colony</strain>
    </source>
</reference>
<dbReference type="PROSITE" id="PS50835">
    <property type="entry name" value="IG_LIKE"/>
    <property type="match status" value="1"/>
</dbReference>
<dbReference type="Gene3D" id="2.10.50.10">
    <property type="entry name" value="Tumor Necrosis Factor Receptor, subunit A, domain 2"/>
    <property type="match status" value="1"/>
</dbReference>
<dbReference type="EMBL" id="DS829927">
    <property type="protein sequence ID" value="EEC12225.1"/>
    <property type="molecule type" value="Genomic_DNA"/>
</dbReference>
<reference evidence="4" key="2">
    <citation type="submission" date="2020-05" db="UniProtKB">
        <authorList>
            <consortium name="EnsemblMetazoa"/>
        </authorList>
    </citation>
    <scope>IDENTIFICATION</scope>
    <source>
        <strain evidence="4">wikel</strain>
    </source>
</reference>
<sequence length="182" mass="20264">MKTTKSGQDLVLGPMQAPRLVVALLVIASSDSLVLMSKNVQQHRIRLSSFVTLPCTARNEVRVQDALWLDVRARGRLRKGSVSSASGHLRFDDVSRDLSGLYECVALVRTPKREVFVKTRHDVQDVCRPGTFSPGASFKTCIPCEYNTYAPHHGSAFCFWCPPGTSTYKQQAESLKDCEDLF</sequence>
<keyword evidence="5" id="KW-1185">Reference proteome</keyword>
<proteinExistence type="predicted"/>
<keyword evidence="1" id="KW-0812">Transmembrane</keyword>
<evidence type="ECO:0000313" key="5">
    <source>
        <dbReference type="Proteomes" id="UP000001555"/>
    </source>
</evidence>
<dbReference type="Pfam" id="PF07699">
    <property type="entry name" value="Ephrin_rec_like"/>
    <property type="match status" value="1"/>
</dbReference>
<evidence type="ECO:0000259" key="2">
    <source>
        <dbReference type="PROSITE" id="PS50835"/>
    </source>
</evidence>
<evidence type="ECO:0000313" key="3">
    <source>
        <dbReference type="EMBL" id="EEC12225.1"/>
    </source>
</evidence>
<keyword evidence="1" id="KW-1133">Transmembrane helix</keyword>
<feature type="domain" description="Ig-like" evidence="2">
    <location>
        <begin position="18"/>
        <end position="106"/>
    </location>
</feature>
<protein>
    <recommendedName>
        <fullName evidence="2">Ig-like domain-containing protein</fullName>
    </recommendedName>
</protein>
<name>B7Q053_IXOSC</name>
<dbReference type="EnsemblMetazoa" id="ISCW009461-RA">
    <property type="protein sequence ID" value="ISCW009461-PA"/>
    <property type="gene ID" value="ISCW009461"/>
</dbReference>
<dbReference type="Proteomes" id="UP000001555">
    <property type="component" value="Unassembled WGS sequence"/>
</dbReference>
<dbReference type="CDD" id="cd00096">
    <property type="entry name" value="Ig"/>
    <property type="match status" value="1"/>
</dbReference>
<dbReference type="HOGENOM" id="CLU_1483589_0_0_1"/>
<dbReference type="VEuPathDB" id="VectorBase:ISCW009461"/>
<organism>
    <name type="scientific">Ixodes scapularis</name>
    <name type="common">Black-legged tick</name>
    <name type="synonym">Deer tick</name>
    <dbReference type="NCBI Taxonomy" id="6945"/>
    <lineage>
        <taxon>Eukaryota</taxon>
        <taxon>Metazoa</taxon>
        <taxon>Ecdysozoa</taxon>
        <taxon>Arthropoda</taxon>
        <taxon>Chelicerata</taxon>
        <taxon>Arachnida</taxon>
        <taxon>Acari</taxon>
        <taxon>Parasitiformes</taxon>
        <taxon>Ixodida</taxon>
        <taxon>Ixodoidea</taxon>
        <taxon>Ixodidae</taxon>
        <taxon>Ixodinae</taxon>
        <taxon>Ixodes</taxon>
    </lineage>
</organism>
<dbReference type="InterPro" id="IPR007110">
    <property type="entry name" value="Ig-like_dom"/>
</dbReference>
<dbReference type="AlphaFoldDB" id="B7Q053"/>
<dbReference type="EMBL" id="ABJB010917348">
    <property type="status" value="NOT_ANNOTATED_CDS"/>
    <property type="molecule type" value="Genomic_DNA"/>
</dbReference>